<name>A0A081N5N5_9GAMM</name>
<comment type="caution">
    <text evidence="1">The sequence shown here is derived from an EMBL/GenBank/DDBJ whole genome shotgun (WGS) entry which is preliminary data.</text>
</comment>
<evidence type="ECO:0000313" key="1">
    <source>
        <dbReference type="EMBL" id="KEQ13758.1"/>
    </source>
</evidence>
<dbReference type="AlphaFoldDB" id="A0A081N5N5"/>
<evidence type="ECO:0000313" key="2">
    <source>
        <dbReference type="Proteomes" id="UP000028006"/>
    </source>
</evidence>
<gene>
    <name evidence="1" type="ORF">GZ77_15835</name>
</gene>
<dbReference type="RefSeq" id="WP_051790086.1">
    <property type="nucleotide sequence ID" value="NZ_JOKG01000003.1"/>
</dbReference>
<dbReference type="eggNOG" id="COG5433">
    <property type="taxonomic scope" value="Bacteria"/>
</dbReference>
<evidence type="ECO:0008006" key="3">
    <source>
        <dbReference type="Google" id="ProtNLM"/>
    </source>
</evidence>
<dbReference type="EMBL" id="JOKG01000003">
    <property type="protein sequence ID" value="KEQ13758.1"/>
    <property type="molecule type" value="Genomic_DNA"/>
</dbReference>
<dbReference type="Proteomes" id="UP000028006">
    <property type="component" value="Unassembled WGS sequence"/>
</dbReference>
<sequence length="283" mass="32519">MPASLNRSVTQQLLDLVFEKAQEIPDPRSSNGRTGDITLADIIMYALAVFHLKHSSLLSSDDKRQQPTVQSNARDLYHVEHIPCDSYLRAVIDRIPTEHFRSFFTACFAYCQRHRWLKHYQYFKEGYLAPVDATQTFTSNKIHCQNCCTKNADDPKKATIYYHQLSAICLVKPGVKTVLPLMPEPITQQVDASKNDCEVRALERILQDLRREHCHLKLILNFDDLYSKGPTLKKVLSHGYHFIAVAKPSDHEALVEVLDDLDKQGKVQRFTYTDKKGYRHGCN</sequence>
<keyword evidence="2" id="KW-1185">Reference proteome</keyword>
<accession>A0A081N5N5</accession>
<protein>
    <recommendedName>
        <fullName evidence="3">Transposase IS701-like DDE domain-containing protein</fullName>
    </recommendedName>
</protein>
<proteinExistence type="predicted"/>
<reference evidence="1 2" key="1">
    <citation type="submission" date="2014-06" db="EMBL/GenBank/DDBJ databases">
        <title>Whole Genome Sequences of Three Symbiotic Endozoicomonas Bacteria.</title>
        <authorList>
            <person name="Neave M.J."/>
            <person name="Apprill A."/>
            <person name="Voolstra C.R."/>
        </authorList>
    </citation>
    <scope>NUCLEOTIDE SEQUENCE [LARGE SCALE GENOMIC DNA]</scope>
    <source>
        <strain evidence="1 2">LMG 24815</strain>
    </source>
</reference>
<organism evidence="1 2">
    <name type="scientific">Endozoicomonas montiporae</name>
    <dbReference type="NCBI Taxonomy" id="1027273"/>
    <lineage>
        <taxon>Bacteria</taxon>
        <taxon>Pseudomonadati</taxon>
        <taxon>Pseudomonadota</taxon>
        <taxon>Gammaproteobacteria</taxon>
        <taxon>Oceanospirillales</taxon>
        <taxon>Endozoicomonadaceae</taxon>
        <taxon>Endozoicomonas</taxon>
    </lineage>
</organism>